<comment type="caution">
    <text evidence="1">The sequence shown here is derived from an EMBL/GenBank/DDBJ whole genome shotgun (WGS) entry which is preliminary data.</text>
</comment>
<reference evidence="1 2" key="1">
    <citation type="submission" date="2019-04" db="EMBL/GenBank/DDBJ databases">
        <authorList>
            <person name="Feng G."/>
            <person name="Zhang J."/>
            <person name="Zhu H."/>
        </authorList>
    </citation>
    <scope>NUCLEOTIDE SEQUENCE [LARGE SCALE GENOMIC DNA]</scope>
    <source>
        <strain evidence="1 2">JCM 17223</strain>
    </source>
</reference>
<dbReference type="InterPro" id="IPR024524">
    <property type="entry name" value="DUF3800"/>
</dbReference>
<protein>
    <submittedName>
        <fullName evidence="1">DUF3800 domain-containing protein</fullName>
    </submittedName>
</protein>
<sequence>MEYRIYCDESVKDGKFFSNFYGGVLVRSRDLRRVEKAIDAVCEEHHFNTEIKWQKVTANYLQKYIALMDTFFDLMDADLVKVRIMFTQNANRPLNLSDEQLQNEYFILYYHFFQHAFGLPYSNDSGRPVYVRAYFDYLPDTLPKRQAFKEYIKGLQTKPEFRLAHIKFRRDDITEVDSKTHRLLQLLDVVLGSMAFRLNDKHLEKPDGARYRGKRTIAKEKLYKHINGRIQRLLPAFNCGCSTGLRGGGLENRWLHAYRHWLFVPNAKEVDTTKYKK</sequence>
<evidence type="ECO:0000313" key="2">
    <source>
        <dbReference type="Proteomes" id="UP000297739"/>
    </source>
</evidence>
<dbReference type="AlphaFoldDB" id="A0A4Z0PFD5"/>
<gene>
    <name evidence="1" type="ORF">E5J99_19375</name>
</gene>
<name>A0A4Z0PFD5_9BACT</name>
<dbReference type="OrthoDB" id="248333at2"/>
<dbReference type="Proteomes" id="UP000297739">
    <property type="component" value="Unassembled WGS sequence"/>
</dbReference>
<accession>A0A4Z0PFD5</accession>
<evidence type="ECO:0000313" key="1">
    <source>
        <dbReference type="EMBL" id="TGE13428.1"/>
    </source>
</evidence>
<organism evidence="1 2">
    <name type="scientific">Hymenobacter elongatus</name>
    <dbReference type="NCBI Taxonomy" id="877208"/>
    <lineage>
        <taxon>Bacteria</taxon>
        <taxon>Pseudomonadati</taxon>
        <taxon>Bacteroidota</taxon>
        <taxon>Cytophagia</taxon>
        <taxon>Cytophagales</taxon>
        <taxon>Hymenobacteraceae</taxon>
        <taxon>Hymenobacter</taxon>
    </lineage>
</organism>
<keyword evidence="2" id="KW-1185">Reference proteome</keyword>
<proteinExistence type="predicted"/>
<dbReference type="Pfam" id="PF12686">
    <property type="entry name" value="DUF3800"/>
    <property type="match status" value="1"/>
</dbReference>
<dbReference type="EMBL" id="SRLD01000055">
    <property type="protein sequence ID" value="TGE13428.1"/>
    <property type="molecule type" value="Genomic_DNA"/>
</dbReference>
<dbReference type="RefSeq" id="WP_135499467.1">
    <property type="nucleotide sequence ID" value="NZ_SRLD01000055.1"/>
</dbReference>